<dbReference type="RefSeq" id="YP_009949538.1">
    <property type="nucleotide sequence ID" value="NC_051581.1"/>
</dbReference>
<feature type="compositionally biased region" description="Low complexity" evidence="1">
    <location>
        <begin position="1"/>
        <end position="17"/>
    </location>
</feature>
<dbReference type="KEGG" id="vg:60320943"/>
<reference evidence="2 3" key="1">
    <citation type="submission" date="2019-12" db="EMBL/GenBank/DDBJ databases">
        <authorList>
            <person name="Lauer M.J."/>
            <person name="Curtus N.L."/>
            <person name="Garlena R.A."/>
            <person name="Russell D.A."/>
            <person name="Pope W.H."/>
            <person name="Jacobs-Sera D."/>
            <person name="Hatfull G.F."/>
        </authorList>
    </citation>
    <scope>NUCLEOTIDE SEQUENCE [LARGE SCALE GENOMIC DNA]</scope>
</reference>
<organism evidence="2 3">
    <name type="scientific">Mycobacterium phage BirdsNest</name>
    <dbReference type="NCBI Taxonomy" id="2686231"/>
    <lineage>
        <taxon>Viruses</taxon>
        <taxon>Duplodnaviria</taxon>
        <taxon>Heunggongvirae</taxon>
        <taxon>Uroviricota</taxon>
        <taxon>Caudoviricetes</taxon>
        <taxon>Bclasvirinae</taxon>
        <taxon>Birdsnestvirus</taxon>
        <taxon>Birdsnestvirus birdsnest</taxon>
    </lineage>
</organism>
<evidence type="ECO:0000313" key="3">
    <source>
        <dbReference type="Proteomes" id="UP000463946"/>
    </source>
</evidence>
<sequence>METSTAGATSRTTSSPSIQHDVELTERHSISLRAGDLPDNGAGAIDVLRLHAQAYARDRGFEITGGIMARVSTPVPDPREQIIAVEFDVIVGKGHLGIDRPEDDTWVWSFPALDHNWRLLDGALSDPEDRPRRRRVNVRPEGQGGAGGGKVVPMPGVVLGPGGGGVSGTISGQGGRGGMPGGWQGGPAIRGEGIAPPIHPAWSDPDHPVSKELRETYAPPIPPVDQRPPWMRRGEGWDEDGEGPLGEQRPPGLD</sequence>
<proteinExistence type="predicted"/>
<protein>
    <submittedName>
        <fullName evidence="2">Uncharacterized protein</fullName>
    </submittedName>
</protein>
<feature type="region of interest" description="Disordered" evidence="1">
    <location>
        <begin position="1"/>
        <end position="22"/>
    </location>
</feature>
<feature type="region of interest" description="Disordered" evidence="1">
    <location>
        <begin position="122"/>
        <end position="154"/>
    </location>
</feature>
<dbReference type="EMBL" id="MN813686">
    <property type="protein sequence ID" value="QHB37381.1"/>
    <property type="molecule type" value="Genomic_DNA"/>
</dbReference>
<dbReference type="Proteomes" id="UP000463946">
    <property type="component" value="Segment"/>
</dbReference>
<name>A0A6B9LD84_9CAUD</name>
<keyword evidence="3" id="KW-1185">Reference proteome</keyword>
<feature type="region of interest" description="Disordered" evidence="1">
    <location>
        <begin position="216"/>
        <end position="254"/>
    </location>
</feature>
<gene>
    <name evidence="2" type="primary">79</name>
    <name evidence="2" type="ORF">PBI_BIRDSNEST_79</name>
</gene>
<dbReference type="GeneID" id="60320943"/>
<evidence type="ECO:0000313" key="2">
    <source>
        <dbReference type="EMBL" id="QHB37381.1"/>
    </source>
</evidence>
<evidence type="ECO:0000256" key="1">
    <source>
        <dbReference type="SAM" id="MobiDB-lite"/>
    </source>
</evidence>
<accession>A0A6B9LD84</accession>